<sequence length="135" mass="14252">MHHQVSQPTIKGMSIKQKAHILAATIVTLASGIIYWLSITMAKPISLTLFLSAILLLACSVAMVAIATRATGKQVTILLEDINLDLMALGVMVVSALLVVVFASVAPMVGAGFFALFTMCATTQLGVLIGLRGRR</sequence>
<organism evidence="2 3">
    <name type="scientific">Galliscardovia ingluviei</name>
    <dbReference type="NCBI Taxonomy" id="1769422"/>
    <lineage>
        <taxon>Bacteria</taxon>
        <taxon>Bacillati</taxon>
        <taxon>Actinomycetota</taxon>
        <taxon>Actinomycetes</taxon>
        <taxon>Bifidobacteriales</taxon>
        <taxon>Bifidobacteriaceae</taxon>
        <taxon>Galliscardovia</taxon>
    </lineage>
</organism>
<proteinExistence type="predicted"/>
<feature type="transmembrane region" description="Helical" evidence="1">
    <location>
        <begin position="45"/>
        <end position="66"/>
    </location>
</feature>
<dbReference type="Proteomes" id="UP000619536">
    <property type="component" value="Unassembled WGS sequence"/>
</dbReference>
<dbReference type="AlphaFoldDB" id="A0A8J3F388"/>
<evidence type="ECO:0000313" key="2">
    <source>
        <dbReference type="EMBL" id="GGI15336.1"/>
    </source>
</evidence>
<feature type="transmembrane region" description="Helical" evidence="1">
    <location>
        <begin position="111"/>
        <end position="131"/>
    </location>
</feature>
<feature type="transmembrane region" description="Helical" evidence="1">
    <location>
        <begin position="21"/>
        <end position="39"/>
    </location>
</feature>
<keyword evidence="3" id="KW-1185">Reference proteome</keyword>
<protein>
    <submittedName>
        <fullName evidence="2">Uncharacterized protein</fullName>
    </submittedName>
</protein>
<keyword evidence="1" id="KW-1133">Transmembrane helix</keyword>
<keyword evidence="1" id="KW-0472">Membrane</keyword>
<keyword evidence="1" id="KW-0812">Transmembrane</keyword>
<gene>
    <name evidence="2" type="ORF">GCM10007377_15390</name>
</gene>
<feature type="transmembrane region" description="Helical" evidence="1">
    <location>
        <begin position="86"/>
        <end position="105"/>
    </location>
</feature>
<comment type="caution">
    <text evidence="2">The sequence shown here is derived from an EMBL/GenBank/DDBJ whole genome shotgun (WGS) entry which is preliminary data.</text>
</comment>
<dbReference type="EMBL" id="BMDH01000006">
    <property type="protein sequence ID" value="GGI15336.1"/>
    <property type="molecule type" value="Genomic_DNA"/>
</dbReference>
<accession>A0A8J3F388</accession>
<evidence type="ECO:0000256" key="1">
    <source>
        <dbReference type="SAM" id="Phobius"/>
    </source>
</evidence>
<evidence type="ECO:0000313" key="3">
    <source>
        <dbReference type="Proteomes" id="UP000619536"/>
    </source>
</evidence>
<name>A0A8J3F388_9BIFI</name>
<reference evidence="2" key="1">
    <citation type="journal article" date="2014" name="Int. J. Syst. Evol. Microbiol.">
        <title>Complete genome sequence of Corynebacterium casei LMG S-19264T (=DSM 44701T), isolated from a smear-ripened cheese.</title>
        <authorList>
            <consortium name="US DOE Joint Genome Institute (JGI-PGF)"/>
            <person name="Walter F."/>
            <person name="Albersmeier A."/>
            <person name="Kalinowski J."/>
            <person name="Ruckert C."/>
        </authorList>
    </citation>
    <scope>NUCLEOTIDE SEQUENCE</scope>
    <source>
        <strain evidence="2">CCM 8606</strain>
    </source>
</reference>
<reference evidence="2" key="2">
    <citation type="submission" date="2020-09" db="EMBL/GenBank/DDBJ databases">
        <authorList>
            <person name="Sun Q."/>
            <person name="Sedlacek I."/>
        </authorList>
    </citation>
    <scope>NUCLEOTIDE SEQUENCE</scope>
    <source>
        <strain evidence="2">CCM 8606</strain>
    </source>
</reference>